<dbReference type="OrthoDB" id="7353682at2"/>
<comment type="caution">
    <text evidence="1">The sequence shown here is derived from an EMBL/GenBank/DDBJ whole genome shotgun (WGS) entry which is preliminary data.</text>
</comment>
<sequence length="270" mass="29232">MSRRSPEAPPLRASLPMYDWPELQDANDRLWQAIGYYLRDRGIDAPPRLSRDSDPEAEWLHPDLLMSQTCGRPYATALMGEVALVGVPSHAATGAAPGRYFSVLVTRSGEGISSLADVTDRRLAYNARNSQSGYASALRMMIAEGVRSLPEPLETGAHRASIRAVAEGRADWAAIDAVTWQLALRHEPATSGLAVFARTPETAALPVITRLSRAGHVRAMAEAWRTAIAALPAADRDALLLTGFEEATPDDYRPLAAAFDPRRALPGLPD</sequence>
<gene>
    <name evidence="1" type="ORF">DFR52_107172</name>
</gene>
<reference evidence="1 2" key="1">
    <citation type="submission" date="2018-05" db="EMBL/GenBank/DDBJ databases">
        <title>Genomic Encyclopedia of Type Strains, Phase IV (KMG-IV): sequencing the most valuable type-strain genomes for metagenomic binning, comparative biology and taxonomic classification.</title>
        <authorList>
            <person name="Goeker M."/>
        </authorList>
    </citation>
    <scope>NUCLEOTIDE SEQUENCE [LARGE SCALE GENOMIC DNA]</scope>
    <source>
        <strain evidence="1 2">DSM 16791</strain>
    </source>
</reference>
<evidence type="ECO:0000313" key="1">
    <source>
        <dbReference type="EMBL" id="PWV97258.1"/>
    </source>
</evidence>
<dbReference type="SUPFAM" id="SSF53850">
    <property type="entry name" value="Periplasmic binding protein-like II"/>
    <property type="match status" value="1"/>
</dbReference>
<organism evidence="1 2">
    <name type="scientific">Hoeflea marina</name>
    <dbReference type="NCBI Taxonomy" id="274592"/>
    <lineage>
        <taxon>Bacteria</taxon>
        <taxon>Pseudomonadati</taxon>
        <taxon>Pseudomonadota</taxon>
        <taxon>Alphaproteobacteria</taxon>
        <taxon>Hyphomicrobiales</taxon>
        <taxon>Rhizobiaceae</taxon>
        <taxon>Hoeflea</taxon>
    </lineage>
</organism>
<dbReference type="RefSeq" id="WP_110034313.1">
    <property type="nucleotide sequence ID" value="NZ_QGTR01000007.1"/>
</dbReference>
<accession>A0A317PEA9</accession>
<dbReference type="Proteomes" id="UP000246352">
    <property type="component" value="Unassembled WGS sequence"/>
</dbReference>
<protein>
    <submittedName>
        <fullName evidence="1">ABC-type phosphate/phosphonate transport system substrate-binding protein</fullName>
    </submittedName>
</protein>
<dbReference type="AlphaFoldDB" id="A0A317PEA9"/>
<evidence type="ECO:0000313" key="2">
    <source>
        <dbReference type="Proteomes" id="UP000246352"/>
    </source>
</evidence>
<name>A0A317PEA9_9HYPH</name>
<proteinExistence type="predicted"/>
<dbReference type="Pfam" id="PF12974">
    <property type="entry name" value="Phosphonate-bd"/>
    <property type="match status" value="1"/>
</dbReference>
<dbReference type="EMBL" id="QGTR01000007">
    <property type="protein sequence ID" value="PWV97258.1"/>
    <property type="molecule type" value="Genomic_DNA"/>
</dbReference>
<keyword evidence="2" id="KW-1185">Reference proteome</keyword>
<dbReference type="PANTHER" id="PTHR35841">
    <property type="entry name" value="PHOSPHONATES-BINDING PERIPLASMIC PROTEIN"/>
    <property type="match status" value="1"/>
</dbReference>
<dbReference type="Gene3D" id="3.40.190.10">
    <property type="entry name" value="Periplasmic binding protein-like II"/>
    <property type="match status" value="1"/>
</dbReference>
<dbReference type="PANTHER" id="PTHR35841:SF1">
    <property type="entry name" value="PHOSPHONATES-BINDING PERIPLASMIC PROTEIN"/>
    <property type="match status" value="1"/>
</dbReference>